<feature type="compositionally biased region" description="Low complexity" evidence="5">
    <location>
        <begin position="75"/>
        <end position="112"/>
    </location>
</feature>
<feature type="domain" description="YjeF N-terminal" evidence="6">
    <location>
        <begin position="346"/>
        <end position="574"/>
    </location>
</feature>
<dbReference type="PANTHER" id="PTHR13612">
    <property type="entry name" value="ENHANCER OF MRNA-DECAPPING PROTEIN 3"/>
    <property type="match status" value="1"/>
</dbReference>
<dbReference type="Pfam" id="PF03853">
    <property type="entry name" value="YjeF_N"/>
    <property type="match status" value="1"/>
</dbReference>
<dbReference type="AlphaFoldDB" id="A0A0L0VH95"/>
<feature type="compositionally biased region" description="Polar residues" evidence="5">
    <location>
        <begin position="113"/>
        <end position="125"/>
    </location>
</feature>
<feature type="region of interest" description="Disordered" evidence="5">
    <location>
        <begin position="70"/>
        <end position="186"/>
    </location>
</feature>
<dbReference type="PROSITE" id="PS51512">
    <property type="entry name" value="DFDF"/>
    <property type="match status" value="1"/>
</dbReference>
<evidence type="ECO:0000256" key="4">
    <source>
        <dbReference type="ARBA" id="ARBA00022490"/>
    </source>
</evidence>
<dbReference type="InterPro" id="IPR004443">
    <property type="entry name" value="YjeF_N_dom"/>
</dbReference>
<reference evidence="9" key="1">
    <citation type="submission" date="2014-03" db="EMBL/GenBank/DDBJ databases">
        <title>The Genome Sequence of Puccinia striiformis f. sp. tritici PST-78.</title>
        <authorList>
            <consortium name="The Broad Institute Genome Sequencing Platform"/>
            <person name="Cuomo C."/>
            <person name="Hulbert S."/>
            <person name="Chen X."/>
            <person name="Walker B."/>
            <person name="Young S.K."/>
            <person name="Zeng Q."/>
            <person name="Gargeya S."/>
            <person name="Fitzgerald M."/>
            <person name="Haas B."/>
            <person name="Abouelleil A."/>
            <person name="Alvarado L."/>
            <person name="Arachchi H.M."/>
            <person name="Berlin A.M."/>
            <person name="Chapman S.B."/>
            <person name="Goldberg J."/>
            <person name="Griggs A."/>
            <person name="Gujja S."/>
            <person name="Hansen M."/>
            <person name="Howarth C."/>
            <person name="Imamovic A."/>
            <person name="Larimer J."/>
            <person name="McCowan C."/>
            <person name="Montmayeur A."/>
            <person name="Murphy C."/>
            <person name="Neiman D."/>
            <person name="Pearson M."/>
            <person name="Priest M."/>
            <person name="Roberts A."/>
            <person name="Saif S."/>
            <person name="Shea T."/>
            <person name="Sisk P."/>
            <person name="Sykes S."/>
            <person name="Wortman J."/>
            <person name="Nusbaum C."/>
            <person name="Birren B."/>
        </authorList>
    </citation>
    <scope>NUCLEOTIDE SEQUENCE [LARGE SCALE GENOMIC DNA]</scope>
    <source>
        <strain evidence="9">race PST-78</strain>
    </source>
</reference>
<dbReference type="PROSITE" id="PS51385">
    <property type="entry name" value="YJEF_N"/>
    <property type="match status" value="1"/>
</dbReference>
<evidence type="ECO:0000256" key="3">
    <source>
        <dbReference type="ARBA" id="ARBA00015797"/>
    </source>
</evidence>
<dbReference type="GO" id="GO:0033962">
    <property type="term" value="P:P-body assembly"/>
    <property type="evidence" value="ECO:0007669"/>
    <property type="project" value="TreeGrafter"/>
</dbReference>
<dbReference type="EMBL" id="AJIL01000054">
    <property type="protein sequence ID" value="KNE98650.1"/>
    <property type="molecule type" value="Genomic_DNA"/>
</dbReference>
<evidence type="ECO:0000313" key="9">
    <source>
        <dbReference type="Proteomes" id="UP000054564"/>
    </source>
</evidence>
<organism evidence="8 9">
    <name type="scientific">Puccinia striiformis f. sp. tritici PST-78</name>
    <dbReference type="NCBI Taxonomy" id="1165861"/>
    <lineage>
        <taxon>Eukaryota</taxon>
        <taxon>Fungi</taxon>
        <taxon>Dikarya</taxon>
        <taxon>Basidiomycota</taxon>
        <taxon>Pucciniomycotina</taxon>
        <taxon>Pucciniomycetes</taxon>
        <taxon>Pucciniales</taxon>
        <taxon>Pucciniaceae</taxon>
        <taxon>Puccinia</taxon>
    </lineage>
</organism>
<dbReference type="Gene3D" id="3.40.50.10260">
    <property type="entry name" value="YjeF N-terminal domain"/>
    <property type="match status" value="1"/>
</dbReference>
<gene>
    <name evidence="8" type="ORF">PSTG_08019</name>
</gene>
<evidence type="ECO:0000256" key="2">
    <source>
        <dbReference type="ARBA" id="ARBA00006610"/>
    </source>
</evidence>
<dbReference type="InterPro" id="IPR019050">
    <property type="entry name" value="FDF_dom"/>
</dbReference>
<dbReference type="SUPFAM" id="SSF64153">
    <property type="entry name" value="YjeF N-terminal domain-like"/>
    <property type="match status" value="1"/>
</dbReference>
<comment type="subcellular location">
    <subcellularLocation>
        <location evidence="1">Cytoplasm</location>
        <location evidence="1">P-body</location>
    </subcellularLocation>
</comment>
<evidence type="ECO:0000313" key="8">
    <source>
        <dbReference type="EMBL" id="KNE98650.1"/>
    </source>
</evidence>
<dbReference type="GO" id="GO:0000932">
    <property type="term" value="C:P-body"/>
    <property type="evidence" value="ECO:0007669"/>
    <property type="project" value="UniProtKB-SubCell"/>
</dbReference>
<dbReference type="GO" id="GO:0031087">
    <property type="term" value="P:deadenylation-independent decapping of nuclear-transcribed mRNA"/>
    <property type="evidence" value="ECO:0007669"/>
    <property type="project" value="TreeGrafter"/>
</dbReference>
<comment type="similarity">
    <text evidence="2">Belongs to the EDC3 family.</text>
</comment>
<keyword evidence="4" id="KW-0963">Cytoplasm</keyword>
<name>A0A0L0VH95_9BASI</name>
<proteinExistence type="inferred from homology"/>
<comment type="caution">
    <text evidence="8">The sequence shown here is derived from an EMBL/GenBank/DDBJ whole genome shotgun (WGS) entry which is preliminary data.</text>
</comment>
<accession>A0A0L0VH95</accession>
<feature type="compositionally biased region" description="Polar residues" evidence="5">
    <location>
        <begin position="157"/>
        <end position="166"/>
    </location>
</feature>
<evidence type="ECO:0000256" key="5">
    <source>
        <dbReference type="SAM" id="MobiDB-lite"/>
    </source>
</evidence>
<feature type="compositionally biased region" description="Basic and acidic residues" evidence="5">
    <location>
        <begin position="145"/>
        <end position="156"/>
    </location>
</feature>
<dbReference type="Pfam" id="PF09532">
    <property type="entry name" value="FDF"/>
    <property type="match status" value="1"/>
</dbReference>
<feature type="region of interest" description="Disordered" evidence="5">
    <location>
        <begin position="626"/>
        <end position="653"/>
    </location>
</feature>
<dbReference type="InterPro" id="IPR025762">
    <property type="entry name" value="DFDF"/>
</dbReference>
<evidence type="ECO:0000256" key="1">
    <source>
        <dbReference type="ARBA" id="ARBA00004201"/>
    </source>
</evidence>
<dbReference type="GO" id="GO:0003729">
    <property type="term" value="F:mRNA binding"/>
    <property type="evidence" value="ECO:0007669"/>
    <property type="project" value="TreeGrafter"/>
</dbReference>
<feature type="domain" description="DFDF" evidence="7">
    <location>
        <begin position="197"/>
        <end position="233"/>
    </location>
</feature>
<keyword evidence="9" id="KW-1185">Reference proteome</keyword>
<evidence type="ECO:0000259" key="6">
    <source>
        <dbReference type="PROSITE" id="PS51385"/>
    </source>
</evidence>
<protein>
    <recommendedName>
        <fullName evidence="3">Enhancer of mRNA-decapping protein 3</fullName>
    </recommendedName>
</protein>
<feature type="compositionally biased region" description="Low complexity" evidence="5">
    <location>
        <begin position="633"/>
        <end position="652"/>
    </location>
</feature>
<dbReference type="STRING" id="1165861.A0A0L0VH95"/>
<feature type="compositionally biased region" description="Basic residues" evidence="5">
    <location>
        <begin position="134"/>
        <end position="144"/>
    </location>
</feature>
<dbReference type="Proteomes" id="UP000054564">
    <property type="component" value="Unassembled WGS sequence"/>
</dbReference>
<dbReference type="InterPro" id="IPR036652">
    <property type="entry name" value="YjeF_N_dom_sf"/>
</dbReference>
<dbReference type="SMART" id="SM01199">
    <property type="entry name" value="FDF"/>
    <property type="match status" value="1"/>
</dbReference>
<dbReference type="PANTHER" id="PTHR13612:SF0">
    <property type="entry name" value="ENHANCER OF MRNA-DECAPPING PROTEIN 3"/>
    <property type="match status" value="1"/>
</dbReference>
<evidence type="ECO:0000259" key="7">
    <source>
        <dbReference type="PROSITE" id="PS51512"/>
    </source>
</evidence>
<sequence>MSSPFIGLPISAELSNGTIVEGTIQDIDPRTGKLKLRQARFVKFDGTFSEIQASFILEKDSVKDLMLLSTTRQNSASSPSDSDSSSGPSHNYNPHQQKKNQQQNSVINQSNPDQSSSHNGSEVTIKQSQQPPPSRKKQRDHAKKQHDLHGNPHPDSHSNAADNSFSAPEDTEGIPSPPQRSPPTTVATHQIPIATSPSGVVRSDFNQDFDFQAGLMAFDKAKLWAEIASTDSTDPKDRLVSHNRKKINGVHFNLNNQQQQGGGRQMPLEEDKLRRQRNLGPTEMVLSIQEQVTNGSTISNPICSQQQRQSSEEVEVAEAEEGRDQGGSYLISSDQKHIYPVTLNRLNMALSKASVEFGPSLVQRIENGSRSMTDYIIKLLQKSSSSTRGLNQSSAPNSNSSISILVSSIGPKSSTAIRTGALLSLKGFQVFLILNNTITQNRKPTKGRNDAFEFQLRLFSSTGAKTCGSIQELPTSPTLIIESLAENSVSTSSSFPDKSWINYTLSAPTMSIDIPSYLNYDTGESLVSTNLIPSPQYLVCLAALPTGVYKQKKLDKIPKEICLIDLTLSNSCWKTLTNNDDEEEEEDTSNNKDINLHEQISSNPQNVAAKNALSLLQLLNINTDPITTPLNPTPSKSTVSKPTSSSSKPTTSIAPASWGDEWYTIIKIG</sequence>
<dbReference type="OrthoDB" id="10030313at2759"/>